<dbReference type="Gene3D" id="3.30.920.30">
    <property type="entry name" value="Hypothetical protein"/>
    <property type="match status" value="1"/>
</dbReference>
<keyword evidence="6" id="KW-0346">Stress response</keyword>
<evidence type="ECO:0008006" key="8">
    <source>
        <dbReference type="Google" id="ProtNLM"/>
    </source>
</evidence>
<sequence length="70" mass="7930">MNGNELLKKLRKVARQRGEHLEFIKKHGKGSHGTICLGERCTTMKDRKKEIGKGLLNAMLEQLGVDKDEL</sequence>
<dbReference type="InterPro" id="IPR038570">
    <property type="entry name" value="HicA_sf"/>
</dbReference>
<keyword evidence="2" id="KW-0540">Nuclease</keyword>
<proteinExistence type="predicted"/>
<keyword evidence="4" id="KW-0378">Hydrolase</keyword>
<evidence type="ECO:0000256" key="3">
    <source>
        <dbReference type="ARBA" id="ARBA00022759"/>
    </source>
</evidence>
<evidence type="ECO:0000256" key="4">
    <source>
        <dbReference type="ARBA" id="ARBA00022801"/>
    </source>
</evidence>
<evidence type="ECO:0000313" key="7">
    <source>
        <dbReference type="EMBL" id="SVC65412.1"/>
    </source>
</evidence>
<protein>
    <recommendedName>
        <fullName evidence="8">Addiction module toxin, HicA family</fullName>
    </recommendedName>
</protein>
<organism evidence="7">
    <name type="scientific">marine metagenome</name>
    <dbReference type="NCBI Taxonomy" id="408172"/>
    <lineage>
        <taxon>unclassified sequences</taxon>
        <taxon>metagenomes</taxon>
        <taxon>ecological metagenomes</taxon>
    </lineage>
</organism>
<evidence type="ECO:0000256" key="5">
    <source>
        <dbReference type="ARBA" id="ARBA00022884"/>
    </source>
</evidence>
<dbReference type="InterPro" id="IPR012933">
    <property type="entry name" value="HicA_mRNA_interferase"/>
</dbReference>
<dbReference type="Pfam" id="PF07927">
    <property type="entry name" value="HicA_toxin"/>
    <property type="match status" value="1"/>
</dbReference>
<dbReference type="EMBL" id="UINC01103209">
    <property type="protein sequence ID" value="SVC65412.1"/>
    <property type="molecule type" value="Genomic_DNA"/>
</dbReference>
<gene>
    <name evidence="7" type="ORF">METZ01_LOCUS318266</name>
</gene>
<reference evidence="7" key="1">
    <citation type="submission" date="2018-05" db="EMBL/GenBank/DDBJ databases">
        <authorList>
            <person name="Lanie J.A."/>
            <person name="Ng W.-L."/>
            <person name="Kazmierczak K.M."/>
            <person name="Andrzejewski T.M."/>
            <person name="Davidsen T.M."/>
            <person name="Wayne K.J."/>
            <person name="Tettelin H."/>
            <person name="Glass J.I."/>
            <person name="Rusch D."/>
            <person name="Podicherti R."/>
            <person name="Tsui H.-C.T."/>
            <person name="Winkler M.E."/>
        </authorList>
    </citation>
    <scope>NUCLEOTIDE SEQUENCE</scope>
</reference>
<keyword evidence="1" id="KW-1277">Toxin-antitoxin system</keyword>
<keyword evidence="3" id="KW-0255">Endonuclease</keyword>
<keyword evidence="5" id="KW-0694">RNA-binding</keyword>
<evidence type="ECO:0000256" key="2">
    <source>
        <dbReference type="ARBA" id="ARBA00022722"/>
    </source>
</evidence>
<evidence type="ECO:0000256" key="6">
    <source>
        <dbReference type="ARBA" id="ARBA00023016"/>
    </source>
</evidence>
<name>A0A382P0F6_9ZZZZ</name>
<dbReference type="AlphaFoldDB" id="A0A382P0F6"/>
<evidence type="ECO:0000256" key="1">
    <source>
        <dbReference type="ARBA" id="ARBA00022649"/>
    </source>
</evidence>
<dbReference type="SUPFAM" id="SSF54786">
    <property type="entry name" value="YcfA/nrd intein domain"/>
    <property type="match status" value="1"/>
</dbReference>
<accession>A0A382P0F6</accession>